<dbReference type="Proteomes" id="UP000748531">
    <property type="component" value="Unassembled WGS sequence"/>
</dbReference>
<feature type="coiled-coil region" evidence="1">
    <location>
        <begin position="167"/>
        <end position="202"/>
    </location>
</feature>
<evidence type="ECO:0000313" key="4">
    <source>
        <dbReference type="Proteomes" id="UP000748531"/>
    </source>
</evidence>
<feature type="region of interest" description="Disordered" evidence="2">
    <location>
        <begin position="393"/>
        <end position="423"/>
    </location>
</feature>
<evidence type="ECO:0000256" key="1">
    <source>
        <dbReference type="SAM" id="Coils"/>
    </source>
</evidence>
<dbReference type="OrthoDB" id="6264373at2759"/>
<name>A0A8J4WKI4_9TREM</name>
<gene>
    <name evidence="3" type="ORF">PHET_01310</name>
</gene>
<organism evidence="3 4">
    <name type="scientific">Paragonimus heterotremus</name>
    <dbReference type="NCBI Taxonomy" id="100268"/>
    <lineage>
        <taxon>Eukaryota</taxon>
        <taxon>Metazoa</taxon>
        <taxon>Spiralia</taxon>
        <taxon>Lophotrochozoa</taxon>
        <taxon>Platyhelminthes</taxon>
        <taxon>Trematoda</taxon>
        <taxon>Digenea</taxon>
        <taxon>Plagiorchiida</taxon>
        <taxon>Troglotremata</taxon>
        <taxon>Troglotrematidae</taxon>
        <taxon>Paragonimus</taxon>
    </lineage>
</organism>
<comment type="caution">
    <text evidence="3">The sequence shown here is derived from an EMBL/GenBank/DDBJ whole genome shotgun (WGS) entry which is preliminary data.</text>
</comment>
<evidence type="ECO:0000313" key="3">
    <source>
        <dbReference type="EMBL" id="KAF5405201.1"/>
    </source>
</evidence>
<dbReference type="AlphaFoldDB" id="A0A8J4WKI4"/>
<protein>
    <submittedName>
        <fullName evidence="3">Uncharacterized protein</fullName>
    </submittedName>
</protein>
<dbReference type="EMBL" id="LUCH01000417">
    <property type="protein sequence ID" value="KAF5405201.1"/>
    <property type="molecule type" value="Genomic_DNA"/>
</dbReference>
<sequence>MLDDVDTLTEDDVPPDEGILTILQTEDENDWEEVSLDLMTGHRSVALSKLHSDRPPYVVSKLPSLNTYTGLLKKMQTDCLIDVPPAILAMGRSEARTCVRRLLNLLSTECTFYSIYERNEKRQQIIFDLTNSELSKAYSPQILKDIRKRLRYISNGTKVILNDHHAMQVLEERLEDLRKDKITKMESNLEQLEADRIRLLLLQGLLNREMFDAELLKQGELLHQRRRNDPVILMHKNRRGAKNLPVFCPNPLKDAYRVCHREKKEFNSRLGEYEGITKLADPRKNSGTFVGKGRVPIKLEHLSSDSSYSSISYGFLRGFALRPVIPCVSEEDSIKSSVRQNRAKHFLPKVSGGSGSIDSFLRNLSTDGSREEEKISQIYKTARRLLRCYSKPDISDEKSAGNVTDDSENTTKLVETESSGTSF</sequence>
<proteinExistence type="predicted"/>
<reference evidence="3" key="1">
    <citation type="submission" date="2019-05" db="EMBL/GenBank/DDBJ databases">
        <title>Annotation for the trematode Paragonimus heterotremus.</title>
        <authorList>
            <person name="Choi Y.-J."/>
        </authorList>
    </citation>
    <scope>NUCLEOTIDE SEQUENCE</scope>
    <source>
        <strain evidence="3">LC</strain>
    </source>
</reference>
<keyword evidence="1" id="KW-0175">Coiled coil</keyword>
<feature type="compositionally biased region" description="Polar residues" evidence="2">
    <location>
        <begin position="410"/>
        <end position="423"/>
    </location>
</feature>
<accession>A0A8J4WKI4</accession>
<keyword evidence="4" id="KW-1185">Reference proteome</keyword>
<evidence type="ECO:0000256" key="2">
    <source>
        <dbReference type="SAM" id="MobiDB-lite"/>
    </source>
</evidence>